<evidence type="ECO:0000256" key="5">
    <source>
        <dbReference type="ARBA" id="ARBA00022833"/>
    </source>
</evidence>
<reference evidence="12" key="1">
    <citation type="journal article" date="2019" name="Int. J. Syst. Evol. Microbiol.">
        <title>The Global Catalogue of Microorganisms (GCM) 10K type strain sequencing project: providing services to taxonomists for standard genome sequencing and annotation.</title>
        <authorList>
            <consortium name="The Broad Institute Genomics Platform"/>
            <consortium name="The Broad Institute Genome Sequencing Center for Infectious Disease"/>
            <person name="Wu L."/>
            <person name="Ma J."/>
        </authorList>
    </citation>
    <scope>NUCLEOTIDE SEQUENCE [LARGE SCALE GENOMIC DNA]</scope>
    <source>
        <strain evidence="12">CCUG 55074</strain>
    </source>
</reference>
<evidence type="ECO:0000313" key="12">
    <source>
        <dbReference type="Proteomes" id="UP001597216"/>
    </source>
</evidence>
<evidence type="ECO:0000256" key="4">
    <source>
        <dbReference type="ARBA" id="ARBA00022801"/>
    </source>
</evidence>
<organism evidence="11 12">
    <name type="scientific">Phenylobacterium conjunctum</name>
    <dbReference type="NCBI Taxonomy" id="1298959"/>
    <lineage>
        <taxon>Bacteria</taxon>
        <taxon>Pseudomonadati</taxon>
        <taxon>Pseudomonadota</taxon>
        <taxon>Alphaproteobacteria</taxon>
        <taxon>Caulobacterales</taxon>
        <taxon>Caulobacteraceae</taxon>
        <taxon>Phenylobacterium</taxon>
    </lineage>
</organism>
<evidence type="ECO:0000256" key="3">
    <source>
        <dbReference type="ARBA" id="ARBA00022723"/>
    </source>
</evidence>
<evidence type="ECO:0000256" key="2">
    <source>
        <dbReference type="ARBA" id="ARBA00022670"/>
    </source>
</evidence>
<dbReference type="InterPro" id="IPR009045">
    <property type="entry name" value="Zn_M74/Hedgehog-like"/>
</dbReference>
<proteinExistence type="inferred from homology"/>
<keyword evidence="2 9" id="KW-0645">Protease</keyword>
<feature type="binding site" evidence="9">
    <location>
        <position position="304"/>
    </location>
    <ligand>
        <name>Zn(2+)</name>
        <dbReference type="ChEBI" id="CHEBI:29105"/>
        <note>catalytic</note>
    </ligand>
</feature>
<keyword evidence="7 9" id="KW-0482">Metalloprotease</keyword>
<keyword evidence="4 9" id="KW-0378">Hydrolase</keyword>
<comment type="cofactor">
    <cofactor evidence="9">
        <name>Zn(2+)</name>
        <dbReference type="ChEBI" id="CHEBI:29105"/>
    </cofactor>
    <text evidence="9">Binds 1 zinc ion per subunit.</text>
</comment>
<comment type="caution">
    <text evidence="11">The sequence shown here is derived from an EMBL/GenBank/DDBJ whole genome shotgun (WGS) entry which is preliminary data.</text>
</comment>
<evidence type="ECO:0000256" key="6">
    <source>
        <dbReference type="ARBA" id="ARBA00022997"/>
    </source>
</evidence>
<feature type="binding site" evidence="9">
    <location>
        <position position="243"/>
    </location>
    <ligand>
        <name>Zn(2+)</name>
        <dbReference type="ChEBI" id="CHEBI:29105"/>
        <note>catalytic</note>
    </ligand>
</feature>
<dbReference type="EMBL" id="JBHTLQ010000095">
    <property type="protein sequence ID" value="MFD1192943.1"/>
    <property type="molecule type" value="Genomic_DNA"/>
</dbReference>
<keyword evidence="5 9" id="KW-0862">Zinc</keyword>
<dbReference type="HAMAP" id="MF_01924">
    <property type="entry name" value="A_A_dipeptidase"/>
    <property type="match status" value="1"/>
</dbReference>
<accession>A0ABW3T7T6</accession>
<evidence type="ECO:0000313" key="11">
    <source>
        <dbReference type="EMBL" id="MFD1192943.1"/>
    </source>
</evidence>
<dbReference type="PANTHER" id="PTHR43126:SF1">
    <property type="entry name" value="D-ALANYL-D-ALANINE DIPEPTIDASE"/>
    <property type="match status" value="1"/>
</dbReference>
<keyword evidence="3 9" id="KW-0479">Metal-binding</keyword>
<comment type="similarity">
    <text evidence="9">Belongs to the peptidase M15D family.</text>
</comment>
<feature type="signal peptide" evidence="10">
    <location>
        <begin position="1"/>
        <end position="24"/>
    </location>
</feature>
<keyword evidence="6 9" id="KW-0224">Dipeptidase</keyword>
<dbReference type="SUPFAM" id="SSF55166">
    <property type="entry name" value="Hedgehog/DD-peptidase"/>
    <property type="match status" value="1"/>
</dbReference>
<protein>
    <recommendedName>
        <fullName evidence="9">D-alanyl-D-alanine dipeptidase</fullName>
        <shortName evidence="9">D-Ala-D-Ala dipeptidase</shortName>
        <ecNumber evidence="9">3.4.13.22</ecNumber>
    </recommendedName>
</protein>
<comment type="function">
    <text evidence="9">Catalyzes hydrolysis of the D-alanyl-D-alanine dipeptide.</text>
</comment>
<dbReference type="RefSeq" id="WP_377354850.1">
    <property type="nucleotide sequence ID" value="NZ_JBHTLQ010000095.1"/>
</dbReference>
<feature type="site" description="Transition state stabilizer" evidence="9">
    <location>
        <position position="207"/>
    </location>
</feature>
<dbReference type="Proteomes" id="UP001597216">
    <property type="component" value="Unassembled WGS sequence"/>
</dbReference>
<evidence type="ECO:0000256" key="7">
    <source>
        <dbReference type="ARBA" id="ARBA00023049"/>
    </source>
</evidence>
<feature type="active site" description="Proton donor/acceptor" evidence="9">
    <location>
        <position position="301"/>
    </location>
</feature>
<keyword evidence="12" id="KW-1185">Reference proteome</keyword>
<dbReference type="CDD" id="cd14840">
    <property type="entry name" value="D-Ala-D-Ala_dipeptidase_Aad"/>
    <property type="match status" value="1"/>
</dbReference>
<dbReference type="InterPro" id="IPR000755">
    <property type="entry name" value="A_A_dipeptidase"/>
</dbReference>
<comment type="catalytic activity">
    <reaction evidence="1 9">
        <text>D-alanyl-D-alanine + H2O = 2 D-alanine</text>
        <dbReference type="Rhea" id="RHEA:20661"/>
        <dbReference type="ChEBI" id="CHEBI:15377"/>
        <dbReference type="ChEBI" id="CHEBI:57416"/>
        <dbReference type="ChEBI" id="CHEBI:57822"/>
        <dbReference type="EC" id="3.4.13.22"/>
    </reaction>
</comment>
<evidence type="ECO:0000256" key="10">
    <source>
        <dbReference type="SAM" id="SignalP"/>
    </source>
</evidence>
<evidence type="ECO:0000256" key="9">
    <source>
        <dbReference type="HAMAP-Rule" id="MF_01924"/>
    </source>
</evidence>
<dbReference type="Pfam" id="PF01427">
    <property type="entry name" value="Peptidase_M15"/>
    <property type="match status" value="1"/>
</dbReference>
<name>A0ABW3T7T6_9CAUL</name>
<dbReference type="EC" id="3.4.13.22" evidence="9"/>
<feature type="chain" id="PRO_5045103990" description="D-alanyl-D-alanine dipeptidase" evidence="10">
    <location>
        <begin position="25"/>
        <end position="326"/>
    </location>
</feature>
<feature type="binding site" evidence="9">
    <location>
        <position position="236"/>
    </location>
    <ligand>
        <name>Zn(2+)</name>
        <dbReference type="ChEBI" id="CHEBI:29105"/>
        <note>catalytic</note>
    </ligand>
</feature>
<evidence type="ECO:0000256" key="1">
    <source>
        <dbReference type="ARBA" id="ARBA00001362"/>
    </source>
</evidence>
<dbReference type="Gene3D" id="3.30.1380.10">
    <property type="match status" value="1"/>
</dbReference>
<sequence length="326" mass="35879">MIHDPNMIRTAALAWLILLAPAWAAPPPSPPADMAARIGEYGSDEALVTVYEAKGQLFLSGPGRSAEVLQPLAPGRYAAQDGDSVFTPDAMTLKGARLPRRDIGAETVARIQAGVRGNPEGVRAAALAASPPAEPPPRRASDLVDLTTVAPDIRLDIRYAGANNFMGFPLYERPAAFLQRPAAEALGRAAKTLRAQGFGLLIHDGYRPWFVTKMFWDATPEAAHVFVADPAQGSRHNRGCAVDLTLYDLKTGQPVEMTGRYDEMSRRSFADYVGGTSRQRWARDLLRQAMEAEGFSVYPEEWWHFDYKDWREYGIGVKTFTELQTT</sequence>
<dbReference type="PANTHER" id="PTHR43126">
    <property type="entry name" value="D-ALANYL-D-ALANINE DIPEPTIDASE"/>
    <property type="match status" value="1"/>
</dbReference>
<evidence type="ECO:0000256" key="8">
    <source>
        <dbReference type="ARBA" id="ARBA00023316"/>
    </source>
</evidence>
<keyword evidence="8" id="KW-0961">Cell wall biogenesis/degradation</keyword>
<keyword evidence="10" id="KW-0732">Signal</keyword>
<gene>
    <name evidence="9" type="primary">ddpX</name>
    <name evidence="11" type="ORF">ACFQ27_20310</name>
</gene>